<keyword evidence="3" id="KW-1185">Reference proteome</keyword>
<reference evidence="3" key="1">
    <citation type="journal article" date="2021" name="Microbiol. Resour. Announc.">
        <title>LGAAP: Leishmaniinae Genome Assembly and Annotation Pipeline.</title>
        <authorList>
            <person name="Almutairi H."/>
            <person name="Urbaniak M.D."/>
            <person name="Bates M.D."/>
            <person name="Jariyapan N."/>
            <person name="Kwakye-Nuako G."/>
            <person name="Thomaz-Soccol V."/>
            <person name="Al-Salem W.S."/>
            <person name="Dillon R.J."/>
            <person name="Bates P.A."/>
            <person name="Gatherer D."/>
        </authorList>
    </citation>
    <scope>NUCLEOTIDE SEQUENCE [LARGE SCALE GENOMIC DNA]</scope>
</reference>
<dbReference type="Proteomes" id="UP000674143">
    <property type="component" value="Unassembled WGS sequence"/>
</dbReference>
<evidence type="ECO:0000256" key="1">
    <source>
        <dbReference type="SAM" id="MobiDB-lite"/>
    </source>
</evidence>
<dbReference type="KEGG" id="loi:92362444"/>
<dbReference type="AlphaFoldDB" id="A0A836GPA3"/>
<reference evidence="3" key="2">
    <citation type="journal article" date="2021" name="Sci. Data">
        <title>Chromosome-scale genome sequencing, assembly and annotation of six genomes from subfamily Leishmaniinae.</title>
        <authorList>
            <person name="Almutairi H."/>
            <person name="Urbaniak M.D."/>
            <person name="Bates M.D."/>
            <person name="Jariyapan N."/>
            <person name="Kwakye-Nuako G."/>
            <person name="Thomaz Soccol V."/>
            <person name="Al-Salem W.S."/>
            <person name="Dillon R.J."/>
            <person name="Bates P.A."/>
            <person name="Gatherer D."/>
        </authorList>
    </citation>
    <scope>NUCLEOTIDE SEQUENCE [LARGE SCALE GENOMIC DNA]</scope>
</reference>
<feature type="region of interest" description="Disordered" evidence="1">
    <location>
        <begin position="120"/>
        <end position="144"/>
    </location>
</feature>
<protein>
    <submittedName>
        <fullName evidence="2">Uncharacterized protein</fullName>
    </submittedName>
</protein>
<sequence length="144" mass="15940">MLTKKAEEPMSPIGASRQPSREPSCAPFDQWQDREPAADDTTCPLRQPMVVPAESKVVVLLHAYETAARNLEEVKQVTTEHSRCGTATSGHTSVIWYALQPLRWWIESCVRPAQLHVSRARSKSAERRIGDDASNADGETLGLS</sequence>
<dbReference type="GeneID" id="92362444"/>
<evidence type="ECO:0000313" key="2">
    <source>
        <dbReference type="EMBL" id="KAG5485637.1"/>
    </source>
</evidence>
<gene>
    <name evidence="2" type="ORF">LSCM4_06593</name>
</gene>
<accession>A0A836GPA3</accession>
<feature type="region of interest" description="Disordered" evidence="1">
    <location>
        <begin position="1"/>
        <end position="44"/>
    </location>
</feature>
<proteinExistence type="predicted"/>
<name>A0A836GPA3_9TRYP</name>
<comment type="caution">
    <text evidence="2">The sequence shown here is derived from an EMBL/GenBank/DDBJ whole genome shotgun (WGS) entry which is preliminary data.</text>
</comment>
<dbReference type="RefSeq" id="XP_067065221.1">
    <property type="nucleotide sequence ID" value="XM_067208510.1"/>
</dbReference>
<evidence type="ECO:0000313" key="3">
    <source>
        <dbReference type="Proteomes" id="UP000674143"/>
    </source>
</evidence>
<organism evidence="2 3">
    <name type="scientific">Leishmania orientalis</name>
    <dbReference type="NCBI Taxonomy" id="2249476"/>
    <lineage>
        <taxon>Eukaryota</taxon>
        <taxon>Discoba</taxon>
        <taxon>Euglenozoa</taxon>
        <taxon>Kinetoplastea</taxon>
        <taxon>Metakinetoplastina</taxon>
        <taxon>Trypanosomatida</taxon>
        <taxon>Trypanosomatidae</taxon>
        <taxon>Leishmaniinae</taxon>
        <taxon>Leishmania</taxon>
    </lineage>
</organism>
<dbReference type="EMBL" id="JAFHLR010000010">
    <property type="protein sequence ID" value="KAG5485637.1"/>
    <property type="molecule type" value="Genomic_DNA"/>
</dbReference>